<name>A0A4V6I3L0_9HELI</name>
<gene>
    <name evidence="1" type="ORF">LS65_007885</name>
</gene>
<evidence type="ECO:0000313" key="2">
    <source>
        <dbReference type="Proteomes" id="UP000029707"/>
    </source>
</evidence>
<dbReference type="OrthoDB" id="5321137at2"/>
<reference evidence="1 2" key="1">
    <citation type="journal article" date="2014" name="Genome Announc.">
        <title>Draft genome sequences of eight enterohepatic helicobacter species isolated from both laboratory and wild rodents.</title>
        <authorList>
            <person name="Sheh A."/>
            <person name="Shen Z."/>
            <person name="Fox J.G."/>
        </authorList>
    </citation>
    <scope>NUCLEOTIDE SEQUENCE [LARGE SCALE GENOMIC DNA]</scope>
    <source>
        <strain evidence="1 2">MIT 01-6451</strain>
    </source>
</reference>
<comment type="caution">
    <text evidence="1">The sequence shown here is derived from an EMBL/GenBank/DDBJ whole genome shotgun (WGS) entry which is preliminary data.</text>
</comment>
<proteinExistence type="predicted"/>
<dbReference type="EMBL" id="JRMQ02000012">
    <property type="protein sequence ID" value="TLE00403.1"/>
    <property type="molecule type" value="Genomic_DNA"/>
</dbReference>
<sequence length="230" mass="26479">MQFNMINTLVRRFYVLKEEGFVMNQNYVEELQNTLSKEEFAIFKSMFDTDDIEKAIDNIKRSYTSGAKNKQYVIDILSEPKITQIATTLLKGSKAETLEKAIRVRKEIDKGSVQLLDITKNLEEKILTFLDTRVSKIPANTSPDDYTKTLATKEINMSNLARYFGGDFEKAYLDDNGIGKLYYEFLTCKMLVKHKFMRPEDAQTHLLVSIWNAIPAFRTKTRVTSVGAVR</sequence>
<organism evidence="1 2">
    <name type="scientific">Helicobacter japonicus</name>
    <dbReference type="NCBI Taxonomy" id="425400"/>
    <lineage>
        <taxon>Bacteria</taxon>
        <taxon>Pseudomonadati</taxon>
        <taxon>Campylobacterota</taxon>
        <taxon>Epsilonproteobacteria</taxon>
        <taxon>Campylobacterales</taxon>
        <taxon>Helicobacteraceae</taxon>
        <taxon>Helicobacter</taxon>
    </lineage>
</organism>
<dbReference type="Proteomes" id="UP000029707">
    <property type="component" value="Unassembled WGS sequence"/>
</dbReference>
<dbReference type="STRING" id="425400.LS65_08840"/>
<keyword evidence="2" id="KW-1185">Reference proteome</keyword>
<dbReference type="RefSeq" id="WP_034363174.1">
    <property type="nucleotide sequence ID" value="NZ_CAJUDB010000023.1"/>
</dbReference>
<protein>
    <submittedName>
        <fullName evidence="1">Uncharacterized protein</fullName>
    </submittedName>
</protein>
<dbReference type="AlphaFoldDB" id="A0A4V6I3L0"/>
<accession>A0A4V6I3L0</accession>
<evidence type="ECO:0000313" key="1">
    <source>
        <dbReference type="EMBL" id="TLE00403.1"/>
    </source>
</evidence>